<dbReference type="AlphaFoldDB" id="A0AA38TVK3"/>
<dbReference type="Proteomes" id="UP001172457">
    <property type="component" value="Chromosome 2"/>
</dbReference>
<proteinExistence type="predicted"/>
<feature type="compositionally biased region" description="Basic and acidic residues" evidence="1">
    <location>
        <begin position="311"/>
        <end position="320"/>
    </location>
</feature>
<keyword evidence="3" id="KW-1185">Reference proteome</keyword>
<evidence type="ECO:0000313" key="3">
    <source>
        <dbReference type="Proteomes" id="UP001172457"/>
    </source>
</evidence>
<feature type="region of interest" description="Disordered" evidence="1">
    <location>
        <begin position="375"/>
        <end position="437"/>
    </location>
</feature>
<name>A0AA38TVK3_9ASTR</name>
<sequence>MWNTFACVGAIVDLYIARKKTRGGRIRANLARFSRNDAIKRGGLSKGAATKPRGEQGDAPIRKVGENHKTFAEVVKGAVEDKHRVCVSSDSSGKCIKEVLLHSTQETVSALDSSLIGELKSLVALISIKELCSLEGWPEVRVCYIGGLSVQLVFNSKKAALDFLNEAGQVWKDWFTTLSEWSVECHPAKRLALLEIQGIPLHARNEDSLIRIGRLWGDVIKVDLDGEHRFNKSISHVHIRTEKDAWIVDSVEAMVEDRRFGVRAVERPWDGWELGEIISTDRDSSNGKYSDEASLWGGSVEEECNSNSSSERGDARHRSIPDSMTPAREASMSVVDEKSLKRVEEGEELLHKEGMRTNSARMGEIPIPRSGNSQMLAEVEGSQGARLSSPGPSPKIDLVTENKSTRSEPFDSVDDVHAMDSDSGDLPLSDEGEEWLPQSKLDGLEKRRKRSKKFRYLKSPCNCARRKRGRACKHSELEGTTVGNSFVVDRDPQSSLDYESMIKRLNNRISSRIGSEHNNSSLPAESSLDSPVLDAEKLTSVGKAIGLDLNNKEGVFKILVESGVDADLC</sequence>
<evidence type="ECO:0000256" key="1">
    <source>
        <dbReference type="SAM" id="MobiDB-lite"/>
    </source>
</evidence>
<organism evidence="2 3">
    <name type="scientific">Centaurea solstitialis</name>
    <name type="common">yellow star-thistle</name>
    <dbReference type="NCBI Taxonomy" id="347529"/>
    <lineage>
        <taxon>Eukaryota</taxon>
        <taxon>Viridiplantae</taxon>
        <taxon>Streptophyta</taxon>
        <taxon>Embryophyta</taxon>
        <taxon>Tracheophyta</taxon>
        <taxon>Spermatophyta</taxon>
        <taxon>Magnoliopsida</taxon>
        <taxon>eudicotyledons</taxon>
        <taxon>Gunneridae</taxon>
        <taxon>Pentapetalae</taxon>
        <taxon>asterids</taxon>
        <taxon>campanulids</taxon>
        <taxon>Asterales</taxon>
        <taxon>Asteraceae</taxon>
        <taxon>Carduoideae</taxon>
        <taxon>Cardueae</taxon>
        <taxon>Centaureinae</taxon>
        <taxon>Centaurea</taxon>
    </lineage>
</organism>
<reference evidence="2" key="1">
    <citation type="submission" date="2023-03" db="EMBL/GenBank/DDBJ databases">
        <title>Chromosome-scale reference genome and RAD-based genetic map of yellow starthistle (Centaurea solstitialis) reveal putative structural variation and QTLs associated with invader traits.</title>
        <authorList>
            <person name="Reatini B."/>
            <person name="Cang F.A."/>
            <person name="Jiang Q."/>
            <person name="Mckibben M.T.W."/>
            <person name="Barker M.S."/>
            <person name="Rieseberg L.H."/>
            <person name="Dlugosch K.M."/>
        </authorList>
    </citation>
    <scope>NUCLEOTIDE SEQUENCE</scope>
    <source>
        <strain evidence="2">CAN-66</strain>
        <tissue evidence="2">Leaf</tissue>
    </source>
</reference>
<evidence type="ECO:0000313" key="2">
    <source>
        <dbReference type="EMBL" id="KAJ9562376.1"/>
    </source>
</evidence>
<accession>A0AA38TVK3</accession>
<feature type="compositionally biased region" description="Basic and acidic residues" evidence="1">
    <location>
        <begin position="398"/>
        <end position="420"/>
    </location>
</feature>
<gene>
    <name evidence="2" type="ORF">OSB04_007536</name>
</gene>
<protein>
    <recommendedName>
        <fullName evidence="4">DUF4283 domain-containing protein</fullName>
    </recommendedName>
</protein>
<evidence type="ECO:0008006" key="4">
    <source>
        <dbReference type="Google" id="ProtNLM"/>
    </source>
</evidence>
<dbReference type="EMBL" id="JARYMX010000002">
    <property type="protein sequence ID" value="KAJ9562376.1"/>
    <property type="molecule type" value="Genomic_DNA"/>
</dbReference>
<comment type="caution">
    <text evidence="2">The sequence shown here is derived from an EMBL/GenBank/DDBJ whole genome shotgun (WGS) entry which is preliminary data.</text>
</comment>
<feature type="region of interest" description="Disordered" evidence="1">
    <location>
        <begin position="299"/>
        <end position="338"/>
    </location>
</feature>